<reference evidence="1" key="1">
    <citation type="submission" date="2022-03" db="EMBL/GenBank/DDBJ databases">
        <authorList>
            <person name="Tunstrom K."/>
        </authorList>
    </citation>
    <scope>NUCLEOTIDE SEQUENCE</scope>
</reference>
<proteinExistence type="predicted"/>
<sequence>MPSSVFSATKPVLRSPNCLLSAVTMGTNPHGLASIISGLVPCSATFPNKALVAVTLERRVLTITGARKVVEVSSVSTRVSYLVLKFTDWYSRRVVKVYVQTSSQSDDEVETMYEDISKAIHGTTSDFYSF</sequence>
<comment type="caution">
    <text evidence="1">The sequence shown here is derived from an EMBL/GenBank/DDBJ whole genome shotgun (WGS) entry which is preliminary data.</text>
</comment>
<organism evidence="1 2">
    <name type="scientific">Euphydryas editha</name>
    <name type="common">Edith's checkerspot</name>
    <dbReference type="NCBI Taxonomy" id="104508"/>
    <lineage>
        <taxon>Eukaryota</taxon>
        <taxon>Metazoa</taxon>
        <taxon>Ecdysozoa</taxon>
        <taxon>Arthropoda</taxon>
        <taxon>Hexapoda</taxon>
        <taxon>Insecta</taxon>
        <taxon>Pterygota</taxon>
        <taxon>Neoptera</taxon>
        <taxon>Endopterygota</taxon>
        <taxon>Lepidoptera</taxon>
        <taxon>Glossata</taxon>
        <taxon>Ditrysia</taxon>
        <taxon>Papilionoidea</taxon>
        <taxon>Nymphalidae</taxon>
        <taxon>Nymphalinae</taxon>
        <taxon>Euphydryas</taxon>
    </lineage>
</organism>
<name>A0AAU9TVG8_EUPED</name>
<accession>A0AAU9TVG8</accession>
<gene>
    <name evidence="1" type="ORF">EEDITHA_LOCUS7501</name>
</gene>
<keyword evidence="2" id="KW-1185">Reference proteome</keyword>
<dbReference type="EMBL" id="CAKOGL010000011">
    <property type="protein sequence ID" value="CAH2091654.1"/>
    <property type="molecule type" value="Genomic_DNA"/>
</dbReference>
<evidence type="ECO:0000313" key="1">
    <source>
        <dbReference type="EMBL" id="CAH2091654.1"/>
    </source>
</evidence>
<evidence type="ECO:0000313" key="2">
    <source>
        <dbReference type="Proteomes" id="UP001153954"/>
    </source>
</evidence>
<dbReference type="Proteomes" id="UP001153954">
    <property type="component" value="Unassembled WGS sequence"/>
</dbReference>
<dbReference type="AlphaFoldDB" id="A0AAU9TVG8"/>
<protein>
    <submittedName>
        <fullName evidence="1">Uncharacterized protein</fullName>
    </submittedName>
</protein>